<keyword evidence="14" id="KW-1185">Reference proteome</keyword>
<keyword evidence="6" id="KW-0819">tRNA processing</keyword>
<dbReference type="GO" id="GO:0000049">
    <property type="term" value="F:tRNA binding"/>
    <property type="evidence" value="ECO:0007669"/>
    <property type="project" value="TreeGrafter"/>
</dbReference>
<evidence type="ECO:0000313" key="14">
    <source>
        <dbReference type="Proteomes" id="UP000293296"/>
    </source>
</evidence>
<comment type="subcellular location">
    <subcellularLocation>
        <location evidence="1">Cytoplasm</location>
    </subcellularLocation>
</comment>
<evidence type="ECO:0000256" key="3">
    <source>
        <dbReference type="ARBA" id="ARBA00012584"/>
    </source>
</evidence>
<dbReference type="GO" id="GO:0008033">
    <property type="term" value="P:tRNA processing"/>
    <property type="evidence" value="ECO:0007669"/>
    <property type="project" value="UniProtKB-KW"/>
</dbReference>
<keyword evidence="4" id="KW-0963">Cytoplasm</keyword>
<dbReference type="InterPro" id="IPR017945">
    <property type="entry name" value="DHBP_synth_RibB-like_a/b_dom"/>
</dbReference>
<evidence type="ECO:0000313" key="13">
    <source>
        <dbReference type="EMBL" id="QAZ67725.1"/>
    </source>
</evidence>
<evidence type="ECO:0000256" key="2">
    <source>
        <dbReference type="ARBA" id="ARBA00007663"/>
    </source>
</evidence>
<dbReference type="GO" id="GO:0006450">
    <property type="term" value="P:regulation of translational fidelity"/>
    <property type="evidence" value="ECO:0007669"/>
    <property type="project" value="TreeGrafter"/>
</dbReference>
<evidence type="ECO:0000256" key="9">
    <source>
        <dbReference type="ARBA" id="ARBA00022840"/>
    </source>
</evidence>
<dbReference type="GO" id="GO:0061710">
    <property type="term" value="F:L-threonylcarbamoyladenylate synthase"/>
    <property type="evidence" value="ECO:0007669"/>
    <property type="project" value="UniProtKB-EC"/>
</dbReference>
<feature type="domain" description="YrdC-like" evidence="12">
    <location>
        <begin position="3"/>
        <end position="197"/>
    </location>
</feature>
<dbReference type="AlphaFoldDB" id="A0A4P6HL73"/>
<reference evidence="13 14" key="1">
    <citation type="submission" date="2018-02" db="EMBL/GenBank/DDBJ databases">
        <title>Genome sequence of Desulfovibrio carbinolicus DSM 3852.</title>
        <authorList>
            <person name="Wilbanks E."/>
            <person name="Skennerton C.T."/>
            <person name="Orphan V.J."/>
        </authorList>
    </citation>
    <scope>NUCLEOTIDE SEQUENCE [LARGE SCALE GENOMIC DNA]</scope>
    <source>
        <strain evidence="13 14">DSM 3852</strain>
    </source>
</reference>
<dbReference type="GO" id="GO:0005524">
    <property type="term" value="F:ATP binding"/>
    <property type="evidence" value="ECO:0007669"/>
    <property type="project" value="UniProtKB-KW"/>
</dbReference>
<proteinExistence type="inferred from homology"/>
<dbReference type="SUPFAM" id="SSF55821">
    <property type="entry name" value="YrdC/RibB"/>
    <property type="match status" value="1"/>
</dbReference>
<evidence type="ECO:0000256" key="4">
    <source>
        <dbReference type="ARBA" id="ARBA00022490"/>
    </source>
</evidence>
<dbReference type="Gene3D" id="3.90.870.10">
    <property type="entry name" value="DHBP synthase"/>
    <property type="match status" value="1"/>
</dbReference>
<evidence type="ECO:0000256" key="10">
    <source>
        <dbReference type="ARBA" id="ARBA00029774"/>
    </source>
</evidence>
<comment type="catalytic activity">
    <reaction evidence="11">
        <text>L-threonine + hydrogencarbonate + ATP = L-threonylcarbamoyladenylate + diphosphate + H2O</text>
        <dbReference type="Rhea" id="RHEA:36407"/>
        <dbReference type="ChEBI" id="CHEBI:15377"/>
        <dbReference type="ChEBI" id="CHEBI:17544"/>
        <dbReference type="ChEBI" id="CHEBI:30616"/>
        <dbReference type="ChEBI" id="CHEBI:33019"/>
        <dbReference type="ChEBI" id="CHEBI:57926"/>
        <dbReference type="ChEBI" id="CHEBI:73682"/>
        <dbReference type="EC" id="2.7.7.87"/>
    </reaction>
</comment>
<evidence type="ECO:0000256" key="8">
    <source>
        <dbReference type="ARBA" id="ARBA00022741"/>
    </source>
</evidence>
<evidence type="ECO:0000256" key="11">
    <source>
        <dbReference type="ARBA" id="ARBA00048366"/>
    </source>
</evidence>
<dbReference type="PROSITE" id="PS51163">
    <property type="entry name" value="YRDC"/>
    <property type="match status" value="1"/>
</dbReference>
<evidence type="ECO:0000256" key="7">
    <source>
        <dbReference type="ARBA" id="ARBA00022695"/>
    </source>
</evidence>
<dbReference type="Pfam" id="PF01300">
    <property type="entry name" value="Sua5_yciO_yrdC"/>
    <property type="match status" value="1"/>
</dbReference>
<dbReference type="EMBL" id="CP026538">
    <property type="protein sequence ID" value="QAZ67725.1"/>
    <property type="molecule type" value="Genomic_DNA"/>
</dbReference>
<evidence type="ECO:0000259" key="12">
    <source>
        <dbReference type="PROSITE" id="PS51163"/>
    </source>
</evidence>
<keyword evidence="8" id="KW-0547">Nucleotide-binding</keyword>
<sequence length="214" mass="21513">MHTTSLARAAAILRAGGCVVYPTETYFALGALADNAAALERIVAVKGRPAHKPLPLLVGELAQFIEVVPPGFATGPLGADFGELAALFWPGPLSLVVPCRETLPRLVKDADGRVSVRFTPHETAASLCRLAGGALVATSANVSGGPPAATPEALDPEVTAAVDAVLTAGAPPAGGPASTVAGLCGGKRLTIFRQGATPVSILEAAGYLSEDVTS</sequence>
<dbReference type="GO" id="GO:0005737">
    <property type="term" value="C:cytoplasm"/>
    <property type="evidence" value="ECO:0007669"/>
    <property type="project" value="UniProtKB-SubCell"/>
</dbReference>
<dbReference type="PANTHER" id="PTHR17490:SF16">
    <property type="entry name" value="THREONYLCARBAMOYL-AMP SYNTHASE"/>
    <property type="match status" value="1"/>
</dbReference>
<dbReference type="OrthoDB" id="9814580at2"/>
<dbReference type="KEGG" id="dcb:C3Y92_11025"/>
<dbReference type="RefSeq" id="WP_129352564.1">
    <property type="nucleotide sequence ID" value="NZ_CP026538.1"/>
</dbReference>
<evidence type="ECO:0000256" key="1">
    <source>
        <dbReference type="ARBA" id="ARBA00004496"/>
    </source>
</evidence>
<accession>A0A4P6HL73</accession>
<dbReference type="GO" id="GO:0003725">
    <property type="term" value="F:double-stranded RNA binding"/>
    <property type="evidence" value="ECO:0007669"/>
    <property type="project" value="InterPro"/>
</dbReference>
<keyword evidence="5" id="KW-0808">Transferase</keyword>
<dbReference type="PANTHER" id="PTHR17490">
    <property type="entry name" value="SUA5"/>
    <property type="match status" value="1"/>
</dbReference>
<evidence type="ECO:0000256" key="5">
    <source>
        <dbReference type="ARBA" id="ARBA00022679"/>
    </source>
</evidence>
<dbReference type="InterPro" id="IPR006070">
    <property type="entry name" value="Sua5-like_dom"/>
</dbReference>
<comment type="similarity">
    <text evidence="2">Belongs to the SUA5 family.</text>
</comment>
<dbReference type="InterPro" id="IPR050156">
    <property type="entry name" value="TC-AMP_synthase_SUA5"/>
</dbReference>
<evidence type="ECO:0000256" key="6">
    <source>
        <dbReference type="ARBA" id="ARBA00022694"/>
    </source>
</evidence>
<gene>
    <name evidence="13" type="ORF">C3Y92_11025</name>
</gene>
<dbReference type="Proteomes" id="UP000293296">
    <property type="component" value="Chromosome"/>
</dbReference>
<name>A0A4P6HL73_9BACT</name>
<keyword evidence="9" id="KW-0067">ATP-binding</keyword>
<organism evidence="13 14">
    <name type="scientific">Solidesulfovibrio carbinolicus</name>
    <dbReference type="NCBI Taxonomy" id="296842"/>
    <lineage>
        <taxon>Bacteria</taxon>
        <taxon>Pseudomonadati</taxon>
        <taxon>Thermodesulfobacteriota</taxon>
        <taxon>Desulfovibrionia</taxon>
        <taxon>Desulfovibrionales</taxon>
        <taxon>Desulfovibrionaceae</taxon>
        <taxon>Solidesulfovibrio</taxon>
    </lineage>
</organism>
<dbReference type="EC" id="2.7.7.87" evidence="3"/>
<protein>
    <recommendedName>
        <fullName evidence="10">L-threonylcarbamoyladenylate synthase</fullName>
        <ecNumber evidence="3">2.7.7.87</ecNumber>
    </recommendedName>
    <alternativeName>
        <fullName evidence="10">L-threonylcarbamoyladenylate synthase</fullName>
    </alternativeName>
</protein>
<keyword evidence="7" id="KW-0548">Nucleotidyltransferase</keyword>